<keyword evidence="2" id="KW-0547">Nucleotide-binding</keyword>
<keyword evidence="1" id="KW-0813">Transport</keyword>
<dbReference type="PANTHER" id="PTHR42711">
    <property type="entry name" value="ABC TRANSPORTER ATP-BINDING PROTEIN"/>
    <property type="match status" value="1"/>
</dbReference>
<proteinExistence type="predicted"/>
<accession>A0A9X3HK84</accession>
<dbReference type="InterPro" id="IPR027417">
    <property type="entry name" value="P-loop_NTPase"/>
</dbReference>
<sequence length="319" mass="36778">MENIIKVNNLSKTYRYNNIFLNAVNDISFNIKKGECVGYIGKNGSGKTTTLRILSGIIHPSEGNVVVDGKVPYLERVNHVKNIGIMFGNKPQLWPELSPNEAFHILRDIYEVEKKLFKQNFEEIVFMLGLEELVNKPLRKMSLGQRIKCEIASIFLHNPSIIFLDEPTIGLDIETKEKIKKFIKFLNSEKNVTVLFTSHDLNDISDVCKRIIIIDSGKIIEDNTTEGIVEKYGKNRIIEFKNLQHETKLEMISIVKKLDSYCKIIYEGKNELHITIRNSKNTSLVLHDLLFDTNIEINFRECSFEDSIYKIFTGKEKSE</sequence>
<dbReference type="InterPro" id="IPR003439">
    <property type="entry name" value="ABC_transporter-like_ATP-bd"/>
</dbReference>
<dbReference type="PANTHER" id="PTHR42711:SF1">
    <property type="entry name" value="ABC-TRANSPORT PROTEIN, ATP-BINDING COMPONENT"/>
    <property type="match status" value="1"/>
</dbReference>
<evidence type="ECO:0000313" key="6">
    <source>
        <dbReference type="Proteomes" id="UP001141458"/>
    </source>
</evidence>
<evidence type="ECO:0000256" key="2">
    <source>
        <dbReference type="ARBA" id="ARBA00022741"/>
    </source>
</evidence>
<evidence type="ECO:0000259" key="4">
    <source>
        <dbReference type="PROSITE" id="PS50893"/>
    </source>
</evidence>
<comment type="caution">
    <text evidence="5">The sequence shown here is derived from an EMBL/GenBank/DDBJ whole genome shotgun (WGS) entry which is preliminary data.</text>
</comment>
<dbReference type="Proteomes" id="UP001141458">
    <property type="component" value="Unassembled WGS sequence"/>
</dbReference>
<dbReference type="GO" id="GO:0005524">
    <property type="term" value="F:ATP binding"/>
    <property type="evidence" value="ECO:0007669"/>
    <property type="project" value="UniProtKB-KW"/>
</dbReference>
<dbReference type="GO" id="GO:0016887">
    <property type="term" value="F:ATP hydrolysis activity"/>
    <property type="evidence" value="ECO:0007669"/>
    <property type="project" value="InterPro"/>
</dbReference>
<gene>
    <name evidence="5" type="ORF">NND69_05380</name>
</gene>
<dbReference type="Pfam" id="PF00005">
    <property type="entry name" value="ABC_tran"/>
    <property type="match status" value="1"/>
</dbReference>
<dbReference type="InterPro" id="IPR003593">
    <property type="entry name" value="AAA+_ATPase"/>
</dbReference>
<dbReference type="EMBL" id="JANDZV010000003">
    <property type="protein sequence ID" value="MCZ7407800.1"/>
    <property type="molecule type" value="Genomic_DNA"/>
</dbReference>
<name>A0A9X3HK84_9FIRM</name>
<dbReference type="RefSeq" id="WP_009372273.1">
    <property type="nucleotide sequence ID" value="NZ_CALHGL010000014.1"/>
</dbReference>
<dbReference type="SUPFAM" id="SSF52540">
    <property type="entry name" value="P-loop containing nucleoside triphosphate hydrolases"/>
    <property type="match status" value="1"/>
</dbReference>
<keyword evidence="3 5" id="KW-0067">ATP-binding</keyword>
<feature type="domain" description="ABC transporter" evidence="4">
    <location>
        <begin position="5"/>
        <end position="241"/>
    </location>
</feature>
<dbReference type="PROSITE" id="PS50893">
    <property type="entry name" value="ABC_TRANSPORTER_2"/>
    <property type="match status" value="1"/>
</dbReference>
<evidence type="ECO:0000313" key="5">
    <source>
        <dbReference type="EMBL" id="MCZ7407800.1"/>
    </source>
</evidence>
<reference evidence="5" key="1">
    <citation type="submission" date="2022-07" db="EMBL/GenBank/DDBJ databases">
        <title>Parvimonas micra travels from the subgingival sulcus of the human oral cavity to the colorectal adenocarcinoma.</title>
        <authorList>
            <person name="Conde-Perez K."/>
            <person name="Buetas E."/>
            <person name="Aja-Macaya P."/>
            <person name="Martin-De Arribas E."/>
            <person name="Iglesias-Corras I."/>
            <person name="Trigo-Tasende N."/>
            <person name="Nasser-Ali M."/>
            <person name="Estevez L.S."/>
            <person name="Rumbo-Feal S."/>
            <person name="Otero-Alen B."/>
            <person name="Noguera J.F."/>
            <person name="Concha A."/>
            <person name="Pardinas-Lopez S."/>
            <person name="Carda-Dieguez M."/>
            <person name="Gomez-Randulfe I."/>
            <person name="Martinez-Lago N."/>
            <person name="Ladra S."/>
            <person name="Aparicio L.A."/>
            <person name="Bou G."/>
            <person name="Mira A."/>
            <person name="Vallejo J.A."/>
            <person name="Poza M."/>
        </authorList>
    </citation>
    <scope>NUCLEOTIDE SEQUENCE</scope>
    <source>
        <strain evidence="5">PM79KC-AC-4</strain>
    </source>
</reference>
<evidence type="ECO:0000256" key="1">
    <source>
        <dbReference type="ARBA" id="ARBA00022448"/>
    </source>
</evidence>
<dbReference type="AlphaFoldDB" id="A0A9X3HK84"/>
<dbReference type="Gene3D" id="3.40.50.300">
    <property type="entry name" value="P-loop containing nucleotide triphosphate hydrolases"/>
    <property type="match status" value="1"/>
</dbReference>
<protein>
    <submittedName>
        <fullName evidence="5">ATP-binding cassette domain-containing protein</fullName>
    </submittedName>
</protein>
<dbReference type="InterPro" id="IPR050763">
    <property type="entry name" value="ABC_transporter_ATP-binding"/>
</dbReference>
<organism evidence="5 6">
    <name type="scientific">Parvimonas micra</name>
    <dbReference type="NCBI Taxonomy" id="33033"/>
    <lineage>
        <taxon>Bacteria</taxon>
        <taxon>Bacillati</taxon>
        <taxon>Bacillota</taxon>
        <taxon>Tissierellia</taxon>
        <taxon>Tissierellales</taxon>
        <taxon>Peptoniphilaceae</taxon>
        <taxon>Parvimonas</taxon>
    </lineage>
</organism>
<evidence type="ECO:0000256" key="3">
    <source>
        <dbReference type="ARBA" id="ARBA00022840"/>
    </source>
</evidence>
<dbReference type="SMART" id="SM00382">
    <property type="entry name" value="AAA"/>
    <property type="match status" value="1"/>
</dbReference>